<keyword evidence="9" id="KW-0539">Nucleus</keyword>
<keyword evidence="10" id="KW-0175">Coiled coil</keyword>
<dbReference type="Pfam" id="PF01530">
    <property type="entry name" value="zf-C2HC"/>
    <property type="match status" value="5"/>
</dbReference>
<dbReference type="EMBL" id="JAWDGP010006789">
    <property type="protein sequence ID" value="KAK3735435.1"/>
    <property type="molecule type" value="Genomic_DNA"/>
</dbReference>
<feature type="compositionally biased region" description="Polar residues" evidence="11">
    <location>
        <begin position="368"/>
        <end position="379"/>
    </location>
</feature>
<evidence type="ECO:0000256" key="11">
    <source>
        <dbReference type="SAM" id="MobiDB-lite"/>
    </source>
</evidence>
<comment type="similarity">
    <text evidence="2">Belongs to the MYT1 family.</text>
</comment>
<feature type="region of interest" description="Disordered" evidence="11">
    <location>
        <begin position="439"/>
        <end position="473"/>
    </location>
</feature>
<keyword evidence="8" id="KW-0804">Transcription</keyword>
<feature type="region of interest" description="Disordered" evidence="11">
    <location>
        <begin position="1933"/>
        <end position="1964"/>
    </location>
</feature>
<feature type="compositionally biased region" description="Basic and acidic residues" evidence="11">
    <location>
        <begin position="380"/>
        <end position="400"/>
    </location>
</feature>
<feature type="region of interest" description="Disordered" evidence="11">
    <location>
        <begin position="2025"/>
        <end position="2141"/>
    </location>
</feature>
<feature type="compositionally biased region" description="Polar residues" evidence="11">
    <location>
        <begin position="46"/>
        <end position="60"/>
    </location>
</feature>
<dbReference type="Gene3D" id="4.10.320.30">
    <property type="match status" value="5"/>
</dbReference>
<feature type="compositionally biased region" description="Basic and acidic residues" evidence="11">
    <location>
        <begin position="314"/>
        <end position="350"/>
    </location>
</feature>
<feature type="compositionally biased region" description="Basic and acidic residues" evidence="11">
    <location>
        <begin position="1269"/>
        <end position="1280"/>
    </location>
</feature>
<evidence type="ECO:0000313" key="12">
    <source>
        <dbReference type="EMBL" id="KAK3735435.1"/>
    </source>
</evidence>
<dbReference type="PANTHER" id="PTHR10816">
    <property type="entry name" value="MYELIN TRANSCRIPTION FACTOR 1-RELATED"/>
    <property type="match status" value="1"/>
</dbReference>
<evidence type="ECO:0000256" key="4">
    <source>
        <dbReference type="ARBA" id="ARBA00022737"/>
    </source>
</evidence>
<comment type="subcellular location">
    <subcellularLocation>
        <location evidence="1">Nucleus</location>
    </subcellularLocation>
</comment>
<feature type="region of interest" description="Disordered" evidence="11">
    <location>
        <begin position="1976"/>
        <end position="2005"/>
    </location>
</feature>
<dbReference type="Proteomes" id="UP001283361">
    <property type="component" value="Unassembled WGS sequence"/>
</dbReference>
<feature type="compositionally biased region" description="Basic and acidic residues" evidence="11">
    <location>
        <begin position="554"/>
        <end position="571"/>
    </location>
</feature>
<evidence type="ECO:0000256" key="7">
    <source>
        <dbReference type="ARBA" id="ARBA00023015"/>
    </source>
</evidence>
<keyword evidence="5" id="KW-0863">Zinc-finger</keyword>
<evidence type="ECO:0000256" key="10">
    <source>
        <dbReference type="SAM" id="Coils"/>
    </source>
</evidence>
<feature type="compositionally biased region" description="Polar residues" evidence="11">
    <location>
        <begin position="1370"/>
        <end position="1399"/>
    </location>
</feature>
<dbReference type="GO" id="GO:0000981">
    <property type="term" value="F:DNA-binding transcription factor activity, RNA polymerase II-specific"/>
    <property type="evidence" value="ECO:0007669"/>
    <property type="project" value="TreeGrafter"/>
</dbReference>
<feature type="coiled-coil region" evidence="10">
    <location>
        <begin position="2318"/>
        <end position="2380"/>
    </location>
</feature>
<feature type="region of interest" description="Disordered" evidence="11">
    <location>
        <begin position="1370"/>
        <end position="1425"/>
    </location>
</feature>
<dbReference type="FunFam" id="4.10.320.30:FF:000001">
    <property type="entry name" value="Myelin transcription factor 1-like, a"/>
    <property type="match status" value="5"/>
</dbReference>
<keyword evidence="6" id="KW-0862">Zinc</keyword>
<evidence type="ECO:0000256" key="1">
    <source>
        <dbReference type="ARBA" id="ARBA00004123"/>
    </source>
</evidence>
<dbReference type="GO" id="GO:0008270">
    <property type="term" value="F:zinc ion binding"/>
    <property type="evidence" value="ECO:0007669"/>
    <property type="project" value="UniProtKB-KW"/>
</dbReference>
<feature type="compositionally biased region" description="Basic and acidic residues" evidence="11">
    <location>
        <begin position="794"/>
        <end position="819"/>
    </location>
</feature>
<accession>A0AAE0Y8B8</accession>
<keyword evidence="4" id="KW-0677">Repeat</keyword>
<gene>
    <name evidence="12" type="ORF">RRG08_015628</name>
</gene>
<feature type="compositionally biased region" description="Basic and acidic residues" evidence="11">
    <location>
        <begin position="179"/>
        <end position="198"/>
    </location>
</feature>
<evidence type="ECO:0000256" key="9">
    <source>
        <dbReference type="ARBA" id="ARBA00023242"/>
    </source>
</evidence>
<feature type="compositionally biased region" description="Low complexity" evidence="11">
    <location>
        <begin position="61"/>
        <end position="72"/>
    </location>
</feature>
<dbReference type="GO" id="GO:0000978">
    <property type="term" value="F:RNA polymerase II cis-regulatory region sequence-specific DNA binding"/>
    <property type="evidence" value="ECO:0007669"/>
    <property type="project" value="TreeGrafter"/>
</dbReference>
<feature type="compositionally biased region" description="Basic and acidic residues" evidence="11">
    <location>
        <begin position="761"/>
        <end position="786"/>
    </location>
</feature>
<feature type="compositionally biased region" description="Basic and acidic residues" evidence="11">
    <location>
        <begin position="449"/>
        <end position="463"/>
    </location>
</feature>
<evidence type="ECO:0000256" key="8">
    <source>
        <dbReference type="ARBA" id="ARBA00023163"/>
    </source>
</evidence>
<feature type="region of interest" description="Disordered" evidence="11">
    <location>
        <begin position="505"/>
        <end position="662"/>
    </location>
</feature>
<evidence type="ECO:0000256" key="3">
    <source>
        <dbReference type="ARBA" id="ARBA00022723"/>
    </source>
</evidence>
<protein>
    <submittedName>
        <fullName evidence="12">Uncharacterized protein</fullName>
    </submittedName>
</protein>
<proteinExistence type="inferred from homology"/>
<dbReference type="PANTHER" id="PTHR10816:SF15">
    <property type="entry name" value="MYELIN TRANSCRIPTION FACTOR 1-LIKE PROTEIN"/>
    <property type="match status" value="1"/>
</dbReference>
<feature type="compositionally biased region" description="Polar residues" evidence="11">
    <location>
        <begin position="100"/>
        <end position="112"/>
    </location>
</feature>
<evidence type="ECO:0000256" key="5">
    <source>
        <dbReference type="ARBA" id="ARBA00022771"/>
    </source>
</evidence>
<dbReference type="GO" id="GO:0007399">
    <property type="term" value="P:nervous system development"/>
    <property type="evidence" value="ECO:0007669"/>
    <property type="project" value="UniProtKB-KW"/>
</dbReference>
<comment type="caution">
    <text evidence="12">The sequence shown here is derived from an EMBL/GenBank/DDBJ whole genome shotgun (WGS) entry which is preliminary data.</text>
</comment>
<evidence type="ECO:0000313" key="13">
    <source>
        <dbReference type="Proteomes" id="UP001283361"/>
    </source>
</evidence>
<dbReference type="GO" id="GO:0005634">
    <property type="term" value="C:nucleus"/>
    <property type="evidence" value="ECO:0007669"/>
    <property type="project" value="UniProtKB-SubCell"/>
</dbReference>
<feature type="region of interest" description="Disordered" evidence="11">
    <location>
        <begin position="1269"/>
        <end position="1297"/>
    </location>
</feature>
<feature type="compositionally biased region" description="Basic and acidic residues" evidence="11">
    <location>
        <begin position="120"/>
        <end position="137"/>
    </location>
</feature>
<feature type="compositionally biased region" description="Polar residues" evidence="11">
    <location>
        <begin position="2049"/>
        <end position="2061"/>
    </location>
</feature>
<evidence type="ECO:0000256" key="6">
    <source>
        <dbReference type="ARBA" id="ARBA00022833"/>
    </source>
</evidence>
<sequence length="2440" mass="264694">MAPSRKRGDTNVKGASTEKKPPRNLSPATSPASRKRSREPERNSKQTRMNKSPTTSLVVQSPSGRSSKSPRSQVEDGICCSDTHIESGNRKSVRHMNSGKEAQSKTSANSAKSGKKLAQSKRDISDSREKRLLHGSETHTSQPSSPATRSSRSSVVGKNETSSENAKGVENSGVGIGETDPKEKERSGNSGTGKKDTVLFDSYDVVTPAASTRSRRGKGNNPLEEAMKKPVLKKNQNNTSPSRDQSKPVAELPGSNKTVTVVSKDGRSTNVGTDVEKKCSISGQALSYESRNTTQGRSRRSATKETQENNSTAKKSEKSEKDSIFTEKEVIKGKEEKKKQGLKRDLHEPELSNTVKRKRTNDQKEPITASNQCIGFSSSEHPKYGKRGAEKTLENILGRERKSRKRCEPSHTTNTSETEPEISGKGENSFVKILDTTPAAPQEVSSTSDFHDMKQEGLWDTKPENSQSVEIGTSHNMARTSYYDPEVTLAVRLLKVEHVLDQMAQELEDSSSKSSLEGDHSKFENKIKEEPVDFEEKPSKSEKRVAEQDITENVDDKDKDMAKNEDDKAQDNAKNVDSSALDKTKDAGDKAQVKTKSEDYEPEEKAKNADGKEQAKVENADNKTWDIAKNVNDKGQDITSIEDHKAQNKGKNTDDKAQDISKNVDDKVQNIVQNVGYGNDTFKVSELISDEVERKSTHTAGQDVNNENKTYFDLSLENKDRKKMFEDIKFEGNKTDKAFEDVDMESTETDNIKDITFTSDGNREKKENPTNVDYDLHNKGERKKFEGGNLGNLDADKREQGKDFELKTEGVDEGAKLSNDHSASGENTLGMKVDDETLQPDQIEMVEIKQEIPDPYEEAEFVESCPVEDVDIKLEDDIEGFEVVAEWSSLPSNPTSEEAMSEEGLGTSASIDIAEQVRRPRLFLQETVSKSLLHENSSSCVEETYHNPSPTGPASIDFISLHPEMSLKGAEGELIEPGEEDCGESTLATSTVNEECNSSTLEATLSTSSHKEKCLPKVHEAPTMQETSTEAVEAGVVASTINKSCLEKAQTSQELVDERNISTALSQKIKATCVKVVNSSPKSSKAAISTSDLLESEDVIITGVEPASQTPKAANVSPSMAALIQKVCSPKMLGQMIKSGETSFECGGKVFSSVQADKSSGKSKPGVFRYSVCEDDEVSLLHSVPENTGVQVVHSIGKGNIVNPEGAQPSLKSSAKPHCDQAQIKIHLTSGKTAIINLKKLREPSAKIFPIDGDDRLVTLPLRFHVKDKGARDGDKRSDSPDLPAVPETPLKPSETVSIPGLSKELMSQVSTTSFGLPRKRRERTVPGLLVYPSQLKRMGKSSGLSLLGKNALSATLADCESLKNSLDVTKTPRANNAPSISSKGSEGSDTSDPSTSTKGDLPSKDGSSNEDANIEEPPGLIIPRPYGRLTTAGKLFFDEIEENCPLSPGSRAFAETLVKQRDFLEDERHCEALEKIGLVPITLDTVELINPVANQQRNKVFPIITQSSFESNQAGKLQEPSSTNCHLLAEIPKFDKGKSQVTLLPNSDTGKSTYMVVAPKAKLQESIVSFPTLNCGSQVSSAQSMTTASIPKVVFSSAPSSVSTLPYEVSSPQVSYANPVVSICLKNAGVAHRSGATSQPKMKSLLPFPSTLKVSESNQQAQKVILEPNILTHSAAKVQSLQADVMTNNETCLDRKVTEPHDVNGPPSIPPTFVTSNGARILDGKLVLPSLDKTYSSDDMEEESYPNTDGVIIPKRSRECPCPGCDGSGHITGQYTHHRSLSGCPRRAGLSPEVFDAIMKTDTSVKCPTVGCNGRGHINNNRSTHRSVSGCPLAAMNKLMSVKQNGKNDMHVVVLPKSDDPTKAMIATCSEKELIQLAAKEITPAGTDRVLRPMILTKQLEPRDSKSAPQVTPRGNLAKELEKYSRPELGFQASSSVSGFHGGDEARPSYDEGPKFGSQSIRPEPTAAVMEAVRNAPERPNILSRRPHVRHKPSMLSKSRLGGSTGNRILDAAAAVAAAARSCSPSSVSSSSSSSLLSSSPASAPLTEPQSASSNVSQKFPRSHEETSEVDEDELDERNCSASPVLSRSPSPSSLLLLKTSGDADSPQPFLELLTPRSGASRQKSEATCPTPGCDGSGHVTGNYTSHRSLSGCPLADRATVQANQVEQKCPTPGCDGSGHVTGNYASHRSLSGCPRAAKLKKILMKEGEKKELEDPLRCPVPDCDGSGHVTGKYLSHRSASGCPIANRQRGLKTQLSGSENQEPELELWDIKSESVYMTECSGAGAIMKRANLSPKELNILHMKAQAGEDLEKGSNLEKLDRDLNNLRMANQVLEAEVSTQRSEVSHKELELINMVCDNEAAENKLKGLQNKLVSVQENFVPVLKPLMQQFPQLGDPDDVDVGSVSEIALRIQELLNKNKNQEPMFEVIKSAFSEIKVV</sequence>
<organism evidence="12 13">
    <name type="scientific">Elysia crispata</name>
    <name type="common">lettuce slug</name>
    <dbReference type="NCBI Taxonomy" id="231223"/>
    <lineage>
        <taxon>Eukaryota</taxon>
        <taxon>Metazoa</taxon>
        <taxon>Spiralia</taxon>
        <taxon>Lophotrochozoa</taxon>
        <taxon>Mollusca</taxon>
        <taxon>Gastropoda</taxon>
        <taxon>Heterobranchia</taxon>
        <taxon>Euthyneura</taxon>
        <taxon>Panpulmonata</taxon>
        <taxon>Sacoglossa</taxon>
        <taxon>Placobranchoidea</taxon>
        <taxon>Plakobranchidae</taxon>
        <taxon>Elysia</taxon>
    </lineage>
</organism>
<feature type="compositionally biased region" description="Polar residues" evidence="11">
    <location>
        <begin position="281"/>
        <end position="296"/>
    </location>
</feature>
<name>A0AAE0Y8B8_9GAST</name>
<dbReference type="InterPro" id="IPR036060">
    <property type="entry name" value="Znf_C2H2C_sf"/>
</dbReference>
<dbReference type="PROSITE" id="PS51802">
    <property type="entry name" value="ZF_CCHHC"/>
    <property type="match status" value="5"/>
</dbReference>
<reference evidence="12" key="1">
    <citation type="journal article" date="2023" name="G3 (Bethesda)">
        <title>A reference genome for the long-term kleptoplast-retaining sea slug Elysia crispata morphotype clarki.</title>
        <authorList>
            <person name="Eastman K.E."/>
            <person name="Pendleton A.L."/>
            <person name="Shaikh M.A."/>
            <person name="Suttiyut T."/>
            <person name="Ogas R."/>
            <person name="Tomko P."/>
            <person name="Gavelis G."/>
            <person name="Widhalm J.R."/>
            <person name="Wisecaver J.H."/>
        </authorList>
    </citation>
    <scope>NUCLEOTIDE SEQUENCE</scope>
    <source>
        <strain evidence="12">ECLA1</strain>
    </source>
</reference>
<feature type="compositionally biased region" description="Low complexity" evidence="11">
    <location>
        <begin position="2025"/>
        <end position="2047"/>
    </location>
</feature>
<evidence type="ECO:0000256" key="2">
    <source>
        <dbReference type="ARBA" id="ARBA00010194"/>
    </source>
</evidence>
<keyword evidence="3" id="KW-0479">Metal-binding</keyword>
<dbReference type="SUPFAM" id="SSF103637">
    <property type="entry name" value="CCHHC domain"/>
    <property type="match status" value="5"/>
</dbReference>
<feature type="compositionally biased region" description="Polar residues" evidence="11">
    <location>
        <begin position="2119"/>
        <end position="2129"/>
    </location>
</feature>
<dbReference type="InterPro" id="IPR002515">
    <property type="entry name" value="Znf_C2H2C"/>
</dbReference>
<feature type="compositionally biased region" description="Polar residues" evidence="11">
    <location>
        <begin position="464"/>
        <end position="473"/>
    </location>
</feature>
<feature type="compositionally biased region" description="Low complexity" evidence="11">
    <location>
        <begin position="140"/>
        <end position="154"/>
    </location>
</feature>
<keyword evidence="13" id="KW-1185">Reference proteome</keyword>
<feature type="region of interest" description="Disordered" evidence="11">
    <location>
        <begin position="753"/>
        <end position="839"/>
    </location>
</feature>
<feature type="compositionally biased region" description="Basic and acidic residues" evidence="11">
    <location>
        <begin position="516"/>
        <end position="547"/>
    </location>
</feature>
<feature type="compositionally biased region" description="Polar residues" evidence="11">
    <location>
        <begin position="234"/>
        <end position="243"/>
    </location>
</feature>
<feature type="compositionally biased region" description="Basic and acidic residues" evidence="11">
    <location>
        <begin position="1"/>
        <end position="21"/>
    </location>
</feature>
<keyword evidence="7" id="KW-0805">Transcription regulation</keyword>
<feature type="region of interest" description="Disordered" evidence="11">
    <location>
        <begin position="1"/>
        <end position="427"/>
    </location>
</feature>
<feature type="compositionally biased region" description="Basic and acidic residues" evidence="11">
    <location>
        <begin position="1943"/>
        <end position="1955"/>
    </location>
</feature>
<feature type="compositionally biased region" description="Low complexity" evidence="11">
    <location>
        <begin position="2082"/>
        <end position="2099"/>
    </location>
</feature>
<feature type="compositionally biased region" description="Basic and acidic residues" evidence="11">
    <location>
        <begin position="580"/>
        <end position="662"/>
    </location>
</feature>